<feature type="non-terminal residue" evidence="1">
    <location>
        <position position="1"/>
    </location>
</feature>
<dbReference type="AlphaFoldDB" id="A0A9E7JVI7"/>
<sequence>GGLKRLRQVVIWAAHRVGTQVNPIAVSGVSASRVLFRGGKPPKPDRSEGLIRFSGKLTRCPKIPSYSQTLIQNLISGPVLRDTSWFVFSSWQRQRIASCTDRLNLRRFFDSHGVSAVSTKKFWSIHIGKHETKFSTPDY</sequence>
<dbReference type="EMBL" id="CP097505">
    <property type="protein sequence ID" value="URD93974.1"/>
    <property type="molecule type" value="Genomic_DNA"/>
</dbReference>
<protein>
    <submittedName>
        <fullName evidence="1">Uncharacterized protein</fullName>
    </submittedName>
</protein>
<name>A0A9E7JVI7_9LILI</name>
<evidence type="ECO:0000313" key="2">
    <source>
        <dbReference type="Proteomes" id="UP001055439"/>
    </source>
</evidence>
<proteinExistence type="predicted"/>
<reference evidence="1" key="1">
    <citation type="submission" date="2022-05" db="EMBL/GenBank/DDBJ databases">
        <title>The Musa troglodytarum L. genome provides insights into the mechanism of non-climacteric behaviour and enrichment of carotenoids.</title>
        <authorList>
            <person name="Wang J."/>
        </authorList>
    </citation>
    <scope>NUCLEOTIDE SEQUENCE</scope>
    <source>
        <tissue evidence="1">Leaf</tissue>
    </source>
</reference>
<accession>A0A9E7JVI7</accession>
<organism evidence="1 2">
    <name type="scientific">Musa troglodytarum</name>
    <name type="common">fe'i banana</name>
    <dbReference type="NCBI Taxonomy" id="320322"/>
    <lineage>
        <taxon>Eukaryota</taxon>
        <taxon>Viridiplantae</taxon>
        <taxon>Streptophyta</taxon>
        <taxon>Embryophyta</taxon>
        <taxon>Tracheophyta</taxon>
        <taxon>Spermatophyta</taxon>
        <taxon>Magnoliopsida</taxon>
        <taxon>Liliopsida</taxon>
        <taxon>Zingiberales</taxon>
        <taxon>Musaceae</taxon>
        <taxon>Musa</taxon>
    </lineage>
</organism>
<keyword evidence="2" id="KW-1185">Reference proteome</keyword>
<dbReference type="Proteomes" id="UP001055439">
    <property type="component" value="Chromosome 3"/>
</dbReference>
<gene>
    <name evidence="1" type="ORF">MUK42_33369</name>
</gene>
<evidence type="ECO:0000313" key="1">
    <source>
        <dbReference type="EMBL" id="URD93974.1"/>
    </source>
</evidence>